<dbReference type="FunFam" id="3.40.50.300:FF:001378">
    <property type="entry name" value="Zinc ABC transporter, ATP-binding protein"/>
    <property type="match status" value="1"/>
</dbReference>
<evidence type="ECO:0000256" key="8">
    <source>
        <dbReference type="ARBA" id="ARBA00023287"/>
    </source>
</evidence>
<sequence>MRYISVEGLAFQYDTEPVLENITYHINSGEFVTMTGENGAAKSTLIKATLGILTPKIGKVTISKVNSKGKKLRIAYLPQQIASFNAGFPSTVYEFVKSGRYPRNGWFRRLTKHDEEHIKASIESVGMWDNRHKRIGSLSGGQKQRAVIARMFASDPDIFVLDEPTTGMDAGTTEKFYELMHHNAHKHGKSVLMITHDPEEVKDYADRNIHLVRNQTLPWRCFNIHENDKEGENHVS</sequence>
<keyword evidence="4" id="KW-0862">Zinc</keyword>
<evidence type="ECO:0000256" key="10">
    <source>
        <dbReference type="ARBA" id="ARBA00072381"/>
    </source>
</evidence>
<evidence type="ECO:0000313" key="13">
    <source>
        <dbReference type="Proteomes" id="UP000005388"/>
    </source>
</evidence>
<keyword evidence="8" id="KW-0178">Competence</keyword>
<comment type="similarity">
    <text evidence="1">Belongs to the ABC transporter superfamily.</text>
</comment>
<organism evidence="12 13">
    <name type="scientific">Streptococcus urinalis 2285-97</name>
    <dbReference type="NCBI Taxonomy" id="764291"/>
    <lineage>
        <taxon>Bacteria</taxon>
        <taxon>Bacillati</taxon>
        <taxon>Bacillota</taxon>
        <taxon>Bacilli</taxon>
        <taxon>Lactobacillales</taxon>
        <taxon>Streptococcaceae</taxon>
        <taxon>Streptococcus</taxon>
    </lineage>
</organism>
<dbReference type="Proteomes" id="UP000005388">
    <property type="component" value="Unassembled WGS sequence"/>
</dbReference>
<dbReference type="PANTHER" id="PTHR42734">
    <property type="entry name" value="METAL TRANSPORT SYSTEM ATP-BINDING PROTEIN TM_0124-RELATED"/>
    <property type="match status" value="1"/>
</dbReference>
<reference evidence="12 13" key="1">
    <citation type="journal article" date="2014" name="Int. J. Syst. Evol. Microbiol.">
        <title>Phylogenomics and the dynamic genome evolution of the genus Streptococcus.</title>
        <authorList>
            <consortium name="The Broad Institute Genome Sequencing Platform"/>
            <person name="Richards V.P."/>
            <person name="Palmer S.R."/>
            <person name="Pavinski Bitar P.D."/>
            <person name="Qin X."/>
            <person name="Weinstock G.M."/>
            <person name="Highlander S.K."/>
            <person name="Town C.D."/>
            <person name="Burne R.A."/>
            <person name="Stanhope M.J."/>
        </authorList>
    </citation>
    <scope>NUCLEOTIDE SEQUENCE [LARGE SCALE GENOMIC DNA]</scope>
    <source>
        <strain evidence="12 13">2285-97</strain>
    </source>
</reference>
<dbReference type="GO" id="GO:0016887">
    <property type="term" value="F:ATP hydrolysis activity"/>
    <property type="evidence" value="ECO:0007669"/>
    <property type="project" value="InterPro"/>
</dbReference>
<evidence type="ECO:0000313" key="12">
    <source>
        <dbReference type="EMBL" id="EHJ57398.1"/>
    </source>
</evidence>
<name>G5KF43_9STRE</name>
<comment type="function">
    <text evidence="9">Part of the ATP-driven transport system AdcABC for zinc. Required for transformability.</text>
</comment>
<evidence type="ECO:0000256" key="7">
    <source>
        <dbReference type="ARBA" id="ARBA00023065"/>
    </source>
</evidence>
<evidence type="ECO:0000256" key="9">
    <source>
        <dbReference type="ARBA" id="ARBA00056514"/>
    </source>
</evidence>
<dbReference type="PANTHER" id="PTHR42734:SF4">
    <property type="entry name" value="HIGH-AFFINITY ZINC UPTAKE SYSTEM ATP-BINDING PROTEIN ZNUC"/>
    <property type="match status" value="1"/>
</dbReference>
<accession>G5KF43</accession>
<evidence type="ECO:0000256" key="6">
    <source>
        <dbReference type="ARBA" id="ARBA00022906"/>
    </source>
</evidence>
<protein>
    <recommendedName>
        <fullName evidence="10">Zinc transport system ATP-binding protein AdcC</fullName>
    </recommendedName>
</protein>
<dbReference type="GO" id="GO:0030420">
    <property type="term" value="P:establishment of competence for transformation"/>
    <property type="evidence" value="ECO:0007669"/>
    <property type="project" value="UniProtKB-KW"/>
</dbReference>
<dbReference type="RefSeq" id="WP_006740110.1">
    <property type="nucleotide sequence ID" value="NZ_AEUZ02000001.1"/>
</dbReference>
<proteinExistence type="inferred from homology"/>
<keyword evidence="6" id="KW-0864">Zinc transport</keyword>
<gene>
    <name evidence="12" type="ORF">STRUR_2171</name>
</gene>
<dbReference type="Pfam" id="PF00005">
    <property type="entry name" value="ABC_tran"/>
    <property type="match status" value="1"/>
</dbReference>
<dbReference type="InterPro" id="IPR017871">
    <property type="entry name" value="ABC_transporter-like_CS"/>
</dbReference>
<dbReference type="InterPro" id="IPR003439">
    <property type="entry name" value="ABC_transporter-like_ATP-bd"/>
</dbReference>
<dbReference type="GO" id="GO:0006829">
    <property type="term" value="P:zinc ion transport"/>
    <property type="evidence" value="ECO:0007669"/>
    <property type="project" value="UniProtKB-KW"/>
</dbReference>
<dbReference type="AlphaFoldDB" id="G5KF43"/>
<dbReference type="PROSITE" id="PS50893">
    <property type="entry name" value="ABC_TRANSPORTER_2"/>
    <property type="match status" value="1"/>
</dbReference>
<dbReference type="SUPFAM" id="SSF52540">
    <property type="entry name" value="P-loop containing nucleoside triphosphate hydrolases"/>
    <property type="match status" value="1"/>
</dbReference>
<keyword evidence="2" id="KW-0813">Transport</keyword>
<evidence type="ECO:0000256" key="5">
    <source>
        <dbReference type="ARBA" id="ARBA00022840"/>
    </source>
</evidence>
<keyword evidence="5 12" id="KW-0067">ATP-binding</keyword>
<dbReference type="STRING" id="764291.STRUR_2171"/>
<dbReference type="SMART" id="SM00382">
    <property type="entry name" value="AAA"/>
    <property type="match status" value="1"/>
</dbReference>
<dbReference type="Gene3D" id="3.40.50.300">
    <property type="entry name" value="P-loop containing nucleotide triphosphate hydrolases"/>
    <property type="match status" value="1"/>
</dbReference>
<keyword evidence="13" id="KW-1185">Reference proteome</keyword>
<evidence type="ECO:0000259" key="11">
    <source>
        <dbReference type="PROSITE" id="PS50893"/>
    </source>
</evidence>
<dbReference type="GO" id="GO:0005524">
    <property type="term" value="F:ATP binding"/>
    <property type="evidence" value="ECO:0007669"/>
    <property type="project" value="UniProtKB-KW"/>
</dbReference>
<evidence type="ECO:0000256" key="2">
    <source>
        <dbReference type="ARBA" id="ARBA00022448"/>
    </source>
</evidence>
<dbReference type="InterPro" id="IPR050153">
    <property type="entry name" value="Metal_Ion_Import_ABC"/>
</dbReference>
<keyword evidence="3" id="KW-0547">Nucleotide-binding</keyword>
<evidence type="ECO:0000256" key="1">
    <source>
        <dbReference type="ARBA" id="ARBA00005417"/>
    </source>
</evidence>
<dbReference type="CDD" id="cd03235">
    <property type="entry name" value="ABC_Metallic_Cations"/>
    <property type="match status" value="1"/>
</dbReference>
<feature type="domain" description="ABC transporter" evidence="11">
    <location>
        <begin position="4"/>
        <end position="235"/>
    </location>
</feature>
<evidence type="ECO:0000256" key="3">
    <source>
        <dbReference type="ARBA" id="ARBA00022741"/>
    </source>
</evidence>
<dbReference type="InterPro" id="IPR003593">
    <property type="entry name" value="AAA+_ATPase"/>
</dbReference>
<dbReference type="InterPro" id="IPR027417">
    <property type="entry name" value="P-loop_NTPase"/>
</dbReference>
<dbReference type="EMBL" id="AEUZ02000001">
    <property type="protein sequence ID" value="EHJ57398.1"/>
    <property type="molecule type" value="Genomic_DNA"/>
</dbReference>
<keyword evidence="7" id="KW-0406">Ion transport</keyword>
<comment type="caution">
    <text evidence="12">The sequence shown here is derived from an EMBL/GenBank/DDBJ whole genome shotgun (WGS) entry which is preliminary data.</text>
</comment>
<dbReference type="eggNOG" id="COG1121">
    <property type="taxonomic scope" value="Bacteria"/>
</dbReference>
<evidence type="ECO:0000256" key="4">
    <source>
        <dbReference type="ARBA" id="ARBA00022833"/>
    </source>
</evidence>
<dbReference type="PROSITE" id="PS00211">
    <property type="entry name" value="ABC_TRANSPORTER_1"/>
    <property type="match status" value="1"/>
</dbReference>